<dbReference type="Gene3D" id="2.120.10.80">
    <property type="entry name" value="Kelch-type beta propeller"/>
    <property type="match status" value="1"/>
</dbReference>
<dbReference type="GO" id="GO:0005634">
    <property type="term" value="C:nucleus"/>
    <property type="evidence" value="ECO:0007669"/>
    <property type="project" value="TreeGrafter"/>
</dbReference>
<evidence type="ECO:0000313" key="4">
    <source>
        <dbReference type="Proteomes" id="UP001327560"/>
    </source>
</evidence>
<evidence type="ECO:0000259" key="2">
    <source>
        <dbReference type="Pfam" id="PF00646"/>
    </source>
</evidence>
<sequence>MRNLVVLKMTGSYNTTNGEGCEAPEAKTFTTTLVMKKAPPRTLLMSTLPKPKPTKDMTLEKMSGAPLLREAAGDADHPSTNMGKPEEEEEEEEDKGAAALHGDVLHAVIYRASFLDLLSASLVSKEWRTAVLSSSLHRSILRPPSLLLHLNTRRGAAAAALAFDPISRTWQSIPLPSAASTFRRLAADVPPQVSGSVPAPCGGTRFYSLSPSKLALAADPFGASWCELDAPHITRTDPVVAVVGRRVVVAGGTSEFEDDTNSVEVWDCLRGGGWDACEPMPEAFRWSRAISAAASERRLYVMEKQSPFTASWFDPEANRWGPSRRMRIPDPTVRVAAVGFVSGRLVVAGAGGRGTGFSWSVESVRMWAVNEETLEVEAAEEVGRMPREMVAGLVEEGGRGLLSMGFLSEGAFAYVYNQFYMKEFFLCEMEKDGCRWERVAPPPGLEERPMHRLVFGCCQVGTKDIKMVSK</sequence>
<dbReference type="Pfam" id="PF00646">
    <property type="entry name" value="F-box"/>
    <property type="match status" value="1"/>
</dbReference>
<name>A0AAQ3QFC3_9LILI</name>
<organism evidence="3 4">
    <name type="scientific">Canna indica</name>
    <name type="common">Indian-shot</name>
    <dbReference type="NCBI Taxonomy" id="4628"/>
    <lineage>
        <taxon>Eukaryota</taxon>
        <taxon>Viridiplantae</taxon>
        <taxon>Streptophyta</taxon>
        <taxon>Embryophyta</taxon>
        <taxon>Tracheophyta</taxon>
        <taxon>Spermatophyta</taxon>
        <taxon>Magnoliopsida</taxon>
        <taxon>Liliopsida</taxon>
        <taxon>Zingiberales</taxon>
        <taxon>Cannaceae</taxon>
        <taxon>Canna</taxon>
    </lineage>
</organism>
<keyword evidence="4" id="KW-1185">Reference proteome</keyword>
<proteinExistence type="predicted"/>
<gene>
    <name evidence="3" type="ORF">Cni_G15860</name>
</gene>
<evidence type="ECO:0000313" key="3">
    <source>
        <dbReference type="EMBL" id="WOL07123.1"/>
    </source>
</evidence>
<dbReference type="PANTHER" id="PTHR24414">
    <property type="entry name" value="F-BOX/KELCH-REPEAT PROTEIN SKIP4"/>
    <property type="match status" value="1"/>
</dbReference>
<dbReference type="Proteomes" id="UP001327560">
    <property type="component" value="Chromosome 5"/>
</dbReference>
<feature type="domain" description="F-box" evidence="2">
    <location>
        <begin position="103"/>
        <end position="138"/>
    </location>
</feature>
<dbReference type="AlphaFoldDB" id="A0AAQ3QFC3"/>
<dbReference type="PANTHER" id="PTHR24414:SF44">
    <property type="entry name" value="F-BOX DOMAIN-CONTAINING PROTEIN"/>
    <property type="match status" value="1"/>
</dbReference>
<dbReference type="SUPFAM" id="SSF117281">
    <property type="entry name" value="Kelch motif"/>
    <property type="match status" value="1"/>
</dbReference>
<dbReference type="InterPro" id="IPR015915">
    <property type="entry name" value="Kelch-typ_b-propeller"/>
</dbReference>
<dbReference type="EMBL" id="CP136894">
    <property type="protein sequence ID" value="WOL07123.1"/>
    <property type="molecule type" value="Genomic_DNA"/>
</dbReference>
<dbReference type="InterPro" id="IPR050354">
    <property type="entry name" value="F-box/kelch-repeat_ARATH"/>
</dbReference>
<accession>A0AAQ3QFC3</accession>
<evidence type="ECO:0000256" key="1">
    <source>
        <dbReference type="SAM" id="MobiDB-lite"/>
    </source>
</evidence>
<protein>
    <recommendedName>
        <fullName evidence="2">F-box domain-containing protein</fullName>
    </recommendedName>
</protein>
<reference evidence="3 4" key="1">
    <citation type="submission" date="2023-10" db="EMBL/GenBank/DDBJ databases">
        <title>Chromosome-scale genome assembly provides insights into flower coloration mechanisms of Canna indica.</title>
        <authorList>
            <person name="Li C."/>
        </authorList>
    </citation>
    <scope>NUCLEOTIDE SEQUENCE [LARGE SCALE GENOMIC DNA]</scope>
    <source>
        <tissue evidence="3">Flower</tissue>
    </source>
</reference>
<dbReference type="InterPro" id="IPR036047">
    <property type="entry name" value="F-box-like_dom_sf"/>
</dbReference>
<dbReference type="Pfam" id="PF01344">
    <property type="entry name" value="Kelch_1"/>
    <property type="match status" value="1"/>
</dbReference>
<dbReference type="GO" id="GO:0043161">
    <property type="term" value="P:proteasome-mediated ubiquitin-dependent protein catabolic process"/>
    <property type="evidence" value="ECO:0007669"/>
    <property type="project" value="TreeGrafter"/>
</dbReference>
<dbReference type="InterPro" id="IPR006652">
    <property type="entry name" value="Kelch_1"/>
</dbReference>
<dbReference type="GO" id="GO:0005829">
    <property type="term" value="C:cytosol"/>
    <property type="evidence" value="ECO:0007669"/>
    <property type="project" value="TreeGrafter"/>
</dbReference>
<dbReference type="SUPFAM" id="SSF81383">
    <property type="entry name" value="F-box domain"/>
    <property type="match status" value="1"/>
</dbReference>
<dbReference type="InterPro" id="IPR001810">
    <property type="entry name" value="F-box_dom"/>
</dbReference>
<feature type="region of interest" description="Disordered" evidence="1">
    <location>
        <begin position="69"/>
        <end position="97"/>
    </location>
</feature>